<dbReference type="PANTHER" id="PTHR46303:SF1">
    <property type="entry name" value="VWFC DOMAIN-CONTAINING PROTEIN"/>
    <property type="match status" value="1"/>
</dbReference>
<feature type="compositionally biased region" description="Low complexity" evidence="1">
    <location>
        <begin position="112"/>
        <end position="131"/>
    </location>
</feature>
<proteinExistence type="predicted"/>
<dbReference type="Gene3D" id="2.10.70.10">
    <property type="entry name" value="Complement Module, domain 1"/>
    <property type="match status" value="1"/>
</dbReference>
<dbReference type="PROSITE" id="PS01208">
    <property type="entry name" value="VWFC_1"/>
    <property type="match status" value="2"/>
</dbReference>
<dbReference type="EMBL" id="CAXLJM020000027">
    <property type="protein sequence ID" value="CAL8094736.1"/>
    <property type="molecule type" value="Genomic_DNA"/>
</dbReference>
<dbReference type="Gene3D" id="6.20.200.20">
    <property type="match status" value="1"/>
</dbReference>
<keyword evidence="2" id="KW-0732">Signal</keyword>
<keyword evidence="5" id="KW-1185">Reference proteome</keyword>
<gene>
    <name evidence="4" type="ORF">ODALV1_LOCUS8873</name>
</gene>
<dbReference type="SMART" id="SM00214">
    <property type="entry name" value="VWC"/>
    <property type="match status" value="3"/>
</dbReference>
<feature type="compositionally biased region" description="Acidic residues" evidence="1">
    <location>
        <begin position="132"/>
        <end position="142"/>
    </location>
</feature>
<evidence type="ECO:0000256" key="1">
    <source>
        <dbReference type="SAM" id="MobiDB-lite"/>
    </source>
</evidence>
<feature type="signal peptide" evidence="2">
    <location>
        <begin position="1"/>
        <end position="22"/>
    </location>
</feature>
<dbReference type="InterPro" id="IPR045717">
    <property type="entry name" value="CHRDL1/2"/>
</dbReference>
<evidence type="ECO:0000259" key="3">
    <source>
        <dbReference type="PROSITE" id="PS50184"/>
    </source>
</evidence>
<evidence type="ECO:0000313" key="5">
    <source>
        <dbReference type="Proteomes" id="UP001642540"/>
    </source>
</evidence>
<dbReference type="Pfam" id="PF00093">
    <property type="entry name" value="VWC"/>
    <property type="match status" value="2"/>
</dbReference>
<accession>A0ABP1QCG4</accession>
<comment type="caution">
    <text evidence="4">The sequence shown here is derived from an EMBL/GenBank/DDBJ whole genome shotgun (WGS) entry which is preliminary data.</text>
</comment>
<feature type="region of interest" description="Disordered" evidence="1">
    <location>
        <begin position="240"/>
        <end position="307"/>
    </location>
</feature>
<dbReference type="InterPro" id="IPR001007">
    <property type="entry name" value="VWF_dom"/>
</dbReference>
<feature type="chain" id="PRO_5047519551" description="VWFC domain-containing protein" evidence="2">
    <location>
        <begin position="23"/>
        <end position="523"/>
    </location>
</feature>
<reference evidence="4 5" key="1">
    <citation type="submission" date="2024-08" db="EMBL/GenBank/DDBJ databases">
        <authorList>
            <person name="Cucini C."/>
            <person name="Frati F."/>
        </authorList>
    </citation>
    <scope>NUCLEOTIDE SEQUENCE [LARGE SCALE GENOMIC DNA]</scope>
</reference>
<dbReference type="SUPFAM" id="SSF57603">
    <property type="entry name" value="FnI-like domain"/>
    <property type="match status" value="3"/>
</dbReference>
<dbReference type="PANTHER" id="PTHR46303">
    <property type="entry name" value="VWFC DOMAIN-CONTAINING PROTEIN"/>
    <property type="match status" value="1"/>
</dbReference>
<dbReference type="Proteomes" id="UP001642540">
    <property type="component" value="Unassembled WGS sequence"/>
</dbReference>
<sequence>MSMGLNLVQLFIFLTLHNLCAAQGFPSQSQQPDSEASSKPFCKFRNKEYSPGDYWYPTSTQSFGAYCVVCTCSSTGRQNCTKQECPTDCLPEQPASLQHPCCKICEENSDSSQSGQGSNGSPNLGIISSDTESGEEDDEDGDLVTENSEFVSCLHQGKIYKDGESFTANVSGLPISMVDQCMQCICQSGMVLCQMKSCSSIKCNANGESPVSSIISSATSVSSSSDTCCQKCSAWRATSKNERSENRNEHPTNHRGTPRDRFNDDVNRPGAGQTTGNSESTISFREHPNGSGINGNTTQQRERARQNEDCISAGSRFYAHGTTWHPVIGPFGTMECVVCKCNRGQIDCGRLKCQPKKDMPCAKPVKVEGHCCPICTSSINNDTPTEGPRMCVSGKQDVTAYRAQGYGTNSTEFIKFGFVKLRKNAEPQVDLHEWALKDGEILQFQTNYMTTDEFNDIKARQTFTIVGATNDKNLDKFTRREKKLENRCSVRCSIRILSLERSLRLHKLVSRKACLLSERTVST</sequence>
<name>A0ABP1QCG4_9HEXA</name>
<feature type="compositionally biased region" description="Polar residues" evidence="1">
    <location>
        <begin position="272"/>
        <end position="283"/>
    </location>
</feature>
<feature type="domain" description="VWFC" evidence="3">
    <location>
        <begin position="151"/>
        <end position="233"/>
    </location>
</feature>
<protein>
    <recommendedName>
        <fullName evidence="3">VWFC domain-containing protein</fullName>
    </recommendedName>
</protein>
<feature type="region of interest" description="Disordered" evidence="1">
    <location>
        <begin position="112"/>
        <end position="142"/>
    </location>
</feature>
<evidence type="ECO:0000256" key="2">
    <source>
        <dbReference type="SAM" id="SignalP"/>
    </source>
</evidence>
<evidence type="ECO:0000313" key="4">
    <source>
        <dbReference type="EMBL" id="CAL8094736.1"/>
    </source>
</evidence>
<feature type="domain" description="VWFC" evidence="3">
    <location>
        <begin position="40"/>
        <end position="106"/>
    </location>
</feature>
<dbReference type="PROSITE" id="PS50184">
    <property type="entry name" value="VWFC_2"/>
    <property type="match status" value="3"/>
</dbReference>
<feature type="compositionally biased region" description="Basic and acidic residues" evidence="1">
    <location>
        <begin position="240"/>
        <end position="267"/>
    </location>
</feature>
<organism evidence="4 5">
    <name type="scientific">Orchesella dallaii</name>
    <dbReference type="NCBI Taxonomy" id="48710"/>
    <lineage>
        <taxon>Eukaryota</taxon>
        <taxon>Metazoa</taxon>
        <taxon>Ecdysozoa</taxon>
        <taxon>Arthropoda</taxon>
        <taxon>Hexapoda</taxon>
        <taxon>Collembola</taxon>
        <taxon>Entomobryomorpha</taxon>
        <taxon>Entomobryoidea</taxon>
        <taxon>Orchesellidae</taxon>
        <taxon>Orchesellinae</taxon>
        <taxon>Orchesella</taxon>
    </lineage>
</organism>
<feature type="domain" description="VWFC" evidence="3">
    <location>
        <begin position="308"/>
        <end position="376"/>
    </location>
</feature>